<reference evidence="2 3" key="1">
    <citation type="submission" date="2018-11" db="EMBL/GenBank/DDBJ databases">
        <title>Whole genome sequence of Streptomyces chrestomyceticus NBRC 13444(T).</title>
        <authorList>
            <person name="Komaki H."/>
            <person name="Tamura T."/>
        </authorList>
    </citation>
    <scope>NUCLEOTIDE SEQUENCE [LARGE SCALE GENOMIC DNA]</scope>
    <source>
        <strain evidence="2 3">NBRC 13444</strain>
    </source>
</reference>
<evidence type="ECO:0000256" key="1">
    <source>
        <dbReference type="SAM" id="MobiDB-lite"/>
    </source>
</evidence>
<organism evidence="2 3">
    <name type="scientific">Streptomyces chrestomyceticus JCM 4735</name>
    <dbReference type="NCBI Taxonomy" id="1306181"/>
    <lineage>
        <taxon>Bacteria</taxon>
        <taxon>Bacillati</taxon>
        <taxon>Actinomycetota</taxon>
        <taxon>Actinomycetes</taxon>
        <taxon>Kitasatosporales</taxon>
        <taxon>Streptomycetaceae</taxon>
        <taxon>Streptomyces</taxon>
    </lineage>
</organism>
<accession>A0A7U9PTL4</accession>
<dbReference type="EMBL" id="BHZC01000001">
    <property type="protein sequence ID" value="GCD32302.1"/>
    <property type="molecule type" value="Genomic_DNA"/>
</dbReference>
<dbReference type="AlphaFoldDB" id="A0A7U9PTL4"/>
<sequence>MPRVSQAAVNAAETKTLPRSTTIVSGNTTGRAAAPARRIQRGQPLMGERAGVVHAQDAWLGRPGRVRDGHLRQQQGRVHGLGRARAQHGGQDGAGGDVDGDSQLGPGQTPVVEEDQNI</sequence>
<protein>
    <submittedName>
        <fullName evidence="2">Uncharacterized protein</fullName>
    </submittedName>
</protein>
<evidence type="ECO:0000313" key="2">
    <source>
        <dbReference type="EMBL" id="GCD32302.1"/>
    </source>
</evidence>
<evidence type="ECO:0000313" key="3">
    <source>
        <dbReference type="Proteomes" id="UP000287830"/>
    </source>
</evidence>
<comment type="caution">
    <text evidence="2">The sequence shown here is derived from an EMBL/GenBank/DDBJ whole genome shotgun (WGS) entry which is preliminary data.</text>
</comment>
<proteinExistence type="predicted"/>
<gene>
    <name evidence="2" type="ORF">OEIGOIKO_00013</name>
</gene>
<feature type="region of interest" description="Disordered" evidence="1">
    <location>
        <begin position="1"/>
        <end position="35"/>
    </location>
</feature>
<dbReference type="Proteomes" id="UP000287830">
    <property type="component" value="Unassembled WGS sequence"/>
</dbReference>
<name>A0A7U9PTL4_9ACTN</name>
<feature type="compositionally biased region" description="Polar residues" evidence="1">
    <location>
        <begin position="17"/>
        <end position="30"/>
    </location>
</feature>
<feature type="region of interest" description="Disordered" evidence="1">
    <location>
        <begin position="62"/>
        <end position="118"/>
    </location>
</feature>